<dbReference type="SUPFAM" id="SSF90112">
    <property type="entry name" value="Neurotransmitter-gated ion-channel transmembrane pore"/>
    <property type="match status" value="2"/>
</dbReference>
<dbReference type="InterPro" id="IPR018000">
    <property type="entry name" value="Neurotransmitter_ion_chnl_CS"/>
</dbReference>
<dbReference type="InterPro" id="IPR036719">
    <property type="entry name" value="Neuro-gated_channel_TM_sf"/>
</dbReference>
<feature type="transmembrane region" description="Helical" evidence="5">
    <location>
        <begin position="487"/>
        <end position="511"/>
    </location>
</feature>
<feature type="transmembrane region" description="Helical" evidence="5">
    <location>
        <begin position="417"/>
        <end position="434"/>
    </location>
</feature>
<keyword evidence="3 5" id="KW-1133">Transmembrane helix</keyword>
<accession>A0AA36CW06</accession>
<dbReference type="Proteomes" id="UP001177023">
    <property type="component" value="Unassembled WGS sequence"/>
</dbReference>
<reference evidence="7" key="1">
    <citation type="submission" date="2023-06" db="EMBL/GenBank/DDBJ databases">
        <authorList>
            <person name="Delattre M."/>
        </authorList>
    </citation>
    <scope>NUCLEOTIDE SEQUENCE</scope>
    <source>
        <strain evidence="7">AF72</strain>
    </source>
</reference>
<feature type="non-terminal residue" evidence="7">
    <location>
        <position position="1"/>
    </location>
</feature>
<dbReference type="Gene3D" id="1.20.58.390">
    <property type="entry name" value="Neurotransmitter-gated ion-channel transmembrane domain"/>
    <property type="match status" value="2"/>
</dbReference>
<keyword evidence="2 5" id="KW-0812">Transmembrane</keyword>
<evidence type="ECO:0000313" key="7">
    <source>
        <dbReference type="EMBL" id="CAJ0574917.1"/>
    </source>
</evidence>
<evidence type="ECO:0000313" key="8">
    <source>
        <dbReference type="Proteomes" id="UP001177023"/>
    </source>
</evidence>
<comment type="subcellular location">
    <subcellularLocation>
        <location evidence="1">Membrane</location>
        <topology evidence="1">Multi-pass membrane protein</topology>
    </subcellularLocation>
</comment>
<sequence length="512" mass="57521">MWISLQMLYMTDLDVSRQIMSAFLQIELNWTDIRLTWDPQKYGGVDSLYIDSSLLWMPADVVGSSILTEPTNKDQTFPCILRSNGSLQYMLSVTVQLVCPMDISRFPFDSQTCGIGFVPSYEEHQFDPHGALFTKFGRDISVVGNGEWQIENVSMYEQVVGGGQQGLETTFVVGCFWSQNVRQEQLSKLSIALTSMMSMTTFVDMISQQMPKTSSFPLLGIFVLACVFITSISCVILVLFTEKPLSKEKKPAYDVSRQLMWAYAQIELNWTDPRLVWDPKKYGGVELFYVDSNLIWIPTDVVGSSIATEQANKDQIYPCILQANGSVGYVLSVSVQIVCAMDISKFPFDSQTCSLQFSASYDGNIFEPIGAMFTKFNRSMSVLGNGEWEIENVTLISFIAGGGVDGVKSPIEQLAKLSIALTSMMSMTTFVDMISQQMPKTASFPLLGIFVLVCVFITSTSLLVVFTEKIPAKEKRTPRENLMHFFISKHFGFFILFEGLNLLNFIIFLSFW</sequence>
<dbReference type="SUPFAM" id="SSF63712">
    <property type="entry name" value="Nicotinic receptor ligand binding domain-like"/>
    <property type="match status" value="2"/>
</dbReference>
<keyword evidence="8" id="KW-1185">Reference proteome</keyword>
<dbReference type="PANTHER" id="PTHR18945">
    <property type="entry name" value="NEUROTRANSMITTER GATED ION CHANNEL"/>
    <property type="match status" value="1"/>
</dbReference>
<evidence type="ECO:0000256" key="2">
    <source>
        <dbReference type="ARBA" id="ARBA00022692"/>
    </source>
</evidence>
<gene>
    <name evidence="7" type="ORF">MSPICULIGERA_LOCUS13238</name>
</gene>
<dbReference type="GO" id="GO:0005230">
    <property type="term" value="F:extracellular ligand-gated monoatomic ion channel activity"/>
    <property type="evidence" value="ECO:0007669"/>
    <property type="project" value="InterPro"/>
</dbReference>
<feature type="transmembrane region" description="Helical" evidence="5">
    <location>
        <begin position="446"/>
        <end position="466"/>
    </location>
</feature>
<proteinExistence type="predicted"/>
<dbReference type="EMBL" id="CATQJA010002634">
    <property type="protein sequence ID" value="CAJ0574917.1"/>
    <property type="molecule type" value="Genomic_DNA"/>
</dbReference>
<dbReference type="GO" id="GO:0004888">
    <property type="term" value="F:transmembrane signaling receptor activity"/>
    <property type="evidence" value="ECO:0007669"/>
    <property type="project" value="InterPro"/>
</dbReference>
<dbReference type="InterPro" id="IPR006201">
    <property type="entry name" value="Neur_channel"/>
</dbReference>
<feature type="transmembrane region" description="Helical" evidence="5">
    <location>
        <begin position="218"/>
        <end position="240"/>
    </location>
</feature>
<dbReference type="CDD" id="cd18989">
    <property type="entry name" value="LGIC_ECD_cation"/>
    <property type="match status" value="2"/>
</dbReference>
<comment type="caution">
    <text evidence="7">The sequence shown here is derived from an EMBL/GenBank/DDBJ whole genome shotgun (WGS) entry which is preliminary data.</text>
</comment>
<dbReference type="InterPro" id="IPR038050">
    <property type="entry name" value="Neuro_actylchol_rec"/>
</dbReference>
<evidence type="ECO:0000256" key="1">
    <source>
        <dbReference type="ARBA" id="ARBA00004141"/>
    </source>
</evidence>
<protein>
    <recommendedName>
        <fullName evidence="6">Neurotransmitter-gated ion-channel ligand-binding domain-containing protein</fullName>
    </recommendedName>
</protein>
<evidence type="ECO:0000259" key="6">
    <source>
        <dbReference type="Pfam" id="PF02931"/>
    </source>
</evidence>
<dbReference type="AlphaFoldDB" id="A0AA36CW06"/>
<dbReference type="GO" id="GO:0016020">
    <property type="term" value="C:membrane"/>
    <property type="evidence" value="ECO:0007669"/>
    <property type="project" value="UniProtKB-SubCell"/>
</dbReference>
<feature type="domain" description="Neurotransmitter-gated ion-channel ligand-binding" evidence="6">
    <location>
        <begin position="3"/>
        <end position="118"/>
    </location>
</feature>
<feature type="domain" description="Neurotransmitter-gated ion-channel ligand-binding" evidence="6">
    <location>
        <begin position="256"/>
        <end position="363"/>
    </location>
</feature>
<keyword evidence="4 5" id="KW-0472">Membrane</keyword>
<organism evidence="7 8">
    <name type="scientific">Mesorhabditis spiculigera</name>
    <dbReference type="NCBI Taxonomy" id="96644"/>
    <lineage>
        <taxon>Eukaryota</taxon>
        <taxon>Metazoa</taxon>
        <taxon>Ecdysozoa</taxon>
        <taxon>Nematoda</taxon>
        <taxon>Chromadorea</taxon>
        <taxon>Rhabditida</taxon>
        <taxon>Rhabditina</taxon>
        <taxon>Rhabditomorpha</taxon>
        <taxon>Rhabditoidea</taxon>
        <taxon>Rhabditidae</taxon>
        <taxon>Mesorhabditinae</taxon>
        <taxon>Mesorhabditis</taxon>
    </lineage>
</organism>
<evidence type="ECO:0000256" key="4">
    <source>
        <dbReference type="ARBA" id="ARBA00023136"/>
    </source>
</evidence>
<dbReference type="PROSITE" id="PS00236">
    <property type="entry name" value="NEUROTR_ION_CHANNEL"/>
    <property type="match status" value="2"/>
</dbReference>
<dbReference type="Gene3D" id="2.70.170.10">
    <property type="entry name" value="Neurotransmitter-gated ion-channel ligand-binding domain"/>
    <property type="match status" value="2"/>
</dbReference>
<evidence type="ECO:0000256" key="3">
    <source>
        <dbReference type="ARBA" id="ARBA00022989"/>
    </source>
</evidence>
<dbReference type="InterPro" id="IPR036734">
    <property type="entry name" value="Neur_chan_lig-bd_sf"/>
</dbReference>
<dbReference type="Pfam" id="PF02931">
    <property type="entry name" value="Neur_chan_LBD"/>
    <property type="match status" value="2"/>
</dbReference>
<dbReference type="InterPro" id="IPR006202">
    <property type="entry name" value="Neur_chan_lig-bd"/>
</dbReference>
<name>A0AA36CW06_9BILA</name>
<evidence type="ECO:0000256" key="5">
    <source>
        <dbReference type="SAM" id="Phobius"/>
    </source>
</evidence>